<protein>
    <submittedName>
        <fullName evidence="1">Nucleotidyl transferase AbiEii/AbiGii toxin family protein</fullName>
    </submittedName>
</protein>
<evidence type="ECO:0000313" key="2">
    <source>
        <dbReference type="Proteomes" id="UP001595816"/>
    </source>
</evidence>
<organism evidence="1 2">
    <name type="scientific">Hamadaea flava</name>
    <dbReference type="NCBI Taxonomy" id="1742688"/>
    <lineage>
        <taxon>Bacteria</taxon>
        <taxon>Bacillati</taxon>
        <taxon>Actinomycetota</taxon>
        <taxon>Actinomycetes</taxon>
        <taxon>Micromonosporales</taxon>
        <taxon>Micromonosporaceae</taxon>
        <taxon>Hamadaea</taxon>
    </lineage>
</organism>
<reference evidence="2" key="1">
    <citation type="journal article" date="2019" name="Int. J. Syst. Evol. Microbiol.">
        <title>The Global Catalogue of Microorganisms (GCM) 10K type strain sequencing project: providing services to taxonomists for standard genome sequencing and annotation.</title>
        <authorList>
            <consortium name="The Broad Institute Genomics Platform"/>
            <consortium name="The Broad Institute Genome Sequencing Center for Infectious Disease"/>
            <person name="Wu L."/>
            <person name="Ma J."/>
        </authorList>
    </citation>
    <scope>NUCLEOTIDE SEQUENCE [LARGE SCALE GENOMIC DNA]</scope>
    <source>
        <strain evidence="2">CGMCC 4.7289</strain>
    </source>
</reference>
<accession>A0ABV8LH05</accession>
<dbReference type="RefSeq" id="WP_253759653.1">
    <property type="nucleotide sequence ID" value="NZ_JAMZDZ010000001.1"/>
</dbReference>
<dbReference type="EMBL" id="JBHSAY010000003">
    <property type="protein sequence ID" value="MFC4129579.1"/>
    <property type="molecule type" value="Genomic_DNA"/>
</dbReference>
<keyword evidence="2" id="KW-1185">Reference proteome</keyword>
<dbReference type="Pfam" id="PF08843">
    <property type="entry name" value="AbiEii"/>
    <property type="match status" value="1"/>
</dbReference>
<dbReference type="Proteomes" id="UP001595816">
    <property type="component" value="Unassembled WGS sequence"/>
</dbReference>
<evidence type="ECO:0000313" key="1">
    <source>
        <dbReference type="EMBL" id="MFC4129579.1"/>
    </source>
</evidence>
<gene>
    <name evidence="1" type="ORF">ACFOZ4_03065</name>
</gene>
<proteinExistence type="predicted"/>
<comment type="caution">
    <text evidence="1">The sequence shown here is derived from an EMBL/GenBank/DDBJ whole genome shotgun (WGS) entry which is preliminary data.</text>
</comment>
<keyword evidence="1" id="KW-0808">Transferase</keyword>
<sequence length="127" mass="13948">MKVTGLSEILIVDLAVDAAPSHRTIRTALGPSYAPEELAGRKTIALFDRAEARDFADVYALAQRFGRETLIARAAEVDAGFDLQIFAAMMRTLDRFADDEIPVEGTPVATLREYFRDWVLSLTDAAG</sequence>
<dbReference type="GO" id="GO:0016740">
    <property type="term" value="F:transferase activity"/>
    <property type="evidence" value="ECO:0007669"/>
    <property type="project" value="UniProtKB-KW"/>
</dbReference>
<dbReference type="InterPro" id="IPR014942">
    <property type="entry name" value="AbiEii"/>
</dbReference>
<name>A0ABV8LH05_9ACTN</name>